<dbReference type="Pfam" id="PF04188">
    <property type="entry name" value="Mannosyl_trans2"/>
    <property type="match status" value="2"/>
</dbReference>
<comment type="caution">
    <text evidence="13">The sequence shown here is derived from an EMBL/GenBank/DDBJ whole genome shotgun (WGS) entry which is preliminary data.</text>
</comment>
<comment type="pathway">
    <text evidence="2 12">Glycolipid biosynthesis; glycosylphosphatidylinositol-anchor biosynthesis.</text>
</comment>
<evidence type="ECO:0000256" key="4">
    <source>
        <dbReference type="ARBA" id="ARBA00013795"/>
    </source>
</evidence>
<feature type="transmembrane region" description="Helical" evidence="12">
    <location>
        <begin position="197"/>
        <end position="217"/>
    </location>
</feature>
<sequence>MAPKTDTTGTGAPDTIANTVNRASTVAYYALVSRLVIWALAVASHALIQDYDSALELVLPIETPSQQLFKSIFGVFLRWDSFYFVHIAEKGYVFEQEHAFFPLVPALMTLISNTILAPLGAFLTYRQLLVLAGVLVANVSFIVASVQLYKLTNALFGREKFAFLSAMLYVLTPSGIFMSAMNVGFLRYYEIKQIPNFLMAAPMITLCASGIVYYTLYDLPRAISLGRSATPVPSNGSTPPFMSTKTFPYIVLWTALLFSAVTTMHIQIITRAFSCLPPVYWFAAHQFEGKVLGAGWTKSVSTFFVMYGLVGIVLFANFFPPA</sequence>
<keyword evidence="11 12" id="KW-0472">Membrane</keyword>
<dbReference type="AlphaFoldDB" id="A0A9P6MTU5"/>
<keyword evidence="8 12" id="KW-0812">Transmembrane</keyword>
<comment type="similarity">
    <text evidence="3 12">Belongs to the PIGV family.</text>
</comment>
<keyword evidence="10 12" id="KW-1133">Transmembrane helix</keyword>
<dbReference type="GO" id="GO:0005789">
    <property type="term" value="C:endoplasmic reticulum membrane"/>
    <property type="evidence" value="ECO:0007669"/>
    <property type="project" value="UniProtKB-SubCell"/>
</dbReference>
<dbReference type="EC" id="2.4.1.-" evidence="12"/>
<evidence type="ECO:0000256" key="1">
    <source>
        <dbReference type="ARBA" id="ARBA00004477"/>
    </source>
</evidence>
<evidence type="ECO:0000256" key="5">
    <source>
        <dbReference type="ARBA" id="ARBA00022502"/>
    </source>
</evidence>
<evidence type="ECO:0000256" key="7">
    <source>
        <dbReference type="ARBA" id="ARBA00022679"/>
    </source>
</evidence>
<evidence type="ECO:0000256" key="9">
    <source>
        <dbReference type="ARBA" id="ARBA00022824"/>
    </source>
</evidence>
<evidence type="ECO:0000313" key="14">
    <source>
        <dbReference type="Proteomes" id="UP000703661"/>
    </source>
</evidence>
<organism evidence="13 14">
    <name type="scientific">Entomortierella chlamydospora</name>
    <dbReference type="NCBI Taxonomy" id="101097"/>
    <lineage>
        <taxon>Eukaryota</taxon>
        <taxon>Fungi</taxon>
        <taxon>Fungi incertae sedis</taxon>
        <taxon>Mucoromycota</taxon>
        <taxon>Mortierellomycotina</taxon>
        <taxon>Mortierellomycetes</taxon>
        <taxon>Mortierellales</taxon>
        <taxon>Mortierellaceae</taxon>
        <taxon>Entomortierella</taxon>
    </lineage>
</organism>
<reference evidence="13" key="1">
    <citation type="journal article" date="2020" name="Fungal Divers.">
        <title>Resolving the Mortierellaceae phylogeny through synthesis of multi-gene phylogenetics and phylogenomics.</title>
        <authorList>
            <person name="Vandepol N."/>
            <person name="Liber J."/>
            <person name="Desiro A."/>
            <person name="Na H."/>
            <person name="Kennedy M."/>
            <person name="Barry K."/>
            <person name="Grigoriev I.V."/>
            <person name="Miller A.N."/>
            <person name="O'Donnell K."/>
            <person name="Stajich J.E."/>
            <person name="Bonito G."/>
        </authorList>
    </citation>
    <scope>NUCLEOTIDE SEQUENCE</scope>
    <source>
        <strain evidence="13">NRRL 2769</strain>
    </source>
</reference>
<evidence type="ECO:0000256" key="10">
    <source>
        <dbReference type="ARBA" id="ARBA00022989"/>
    </source>
</evidence>
<proteinExistence type="inferred from homology"/>
<keyword evidence="9 12" id="KW-0256">Endoplasmic reticulum</keyword>
<feature type="transmembrane region" description="Helical" evidence="12">
    <location>
        <begin position="300"/>
        <end position="319"/>
    </location>
</feature>
<dbReference type="PANTHER" id="PTHR12468">
    <property type="entry name" value="GPI MANNOSYLTRANSFERASE 2"/>
    <property type="match status" value="1"/>
</dbReference>
<dbReference type="GO" id="GO:0031501">
    <property type="term" value="C:mannosyltransferase complex"/>
    <property type="evidence" value="ECO:0007669"/>
    <property type="project" value="TreeGrafter"/>
</dbReference>
<keyword evidence="14" id="KW-1185">Reference proteome</keyword>
<dbReference type="GO" id="GO:0004376">
    <property type="term" value="F:GPI mannosyltransferase activity"/>
    <property type="evidence" value="ECO:0007669"/>
    <property type="project" value="InterPro"/>
</dbReference>
<evidence type="ECO:0000256" key="8">
    <source>
        <dbReference type="ARBA" id="ARBA00022692"/>
    </source>
</evidence>
<feature type="transmembrane region" description="Helical" evidence="12">
    <location>
        <begin position="100"/>
        <end position="122"/>
    </location>
</feature>
<dbReference type="InterPro" id="IPR007315">
    <property type="entry name" value="PIG-V/Gpi18"/>
</dbReference>
<dbReference type="EMBL" id="JAAAID010000840">
    <property type="protein sequence ID" value="KAG0013485.1"/>
    <property type="molecule type" value="Genomic_DNA"/>
</dbReference>
<dbReference type="GO" id="GO:0000009">
    <property type="term" value="F:alpha-1,6-mannosyltransferase activity"/>
    <property type="evidence" value="ECO:0007669"/>
    <property type="project" value="InterPro"/>
</dbReference>
<evidence type="ECO:0000313" key="13">
    <source>
        <dbReference type="EMBL" id="KAG0013485.1"/>
    </source>
</evidence>
<feature type="transmembrane region" description="Helical" evidence="12">
    <location>
        <begin position="26"/>
        <end position="48"/>
    </location>
</feature>
<feature type="transmembrane region" description="Helical" evidence="12">
    <location>
        <begin position="128"/>
        <end position="149"/>
    </location>
</feature>
<keyword evidence="7 12" id="KW-0808">Transferase</keyword>
<keyword evidence="5 12" id="KW-0337">GPI-anchor biosynthesis</keyword>
<evidence type="ECO:0000256" key="11">
    <source>
        <dbReference type="ARBA" id="ARBA00023136"/>
    </source>
</evidence>
<dbReference type="Proteomes" id="UP000703661">
    <property type="component" value="Unassembled WGS sequence"/>
</dbReference>
<evidence type="ECO:0000256" key="3">
    <source>
        <dbReference type="ARBA" id="ARBA00008698"/>
    </source>
</evidence>
<evidence type="ECO:0000256" key="2">
    <source>
        <dbReference type="ARBA" id="ARBA00004687"/>
    </source>
</evidence>
<keyword evidence="6 12" id="KW-0328">Glycosyltransferase</keyword>
<accession>A0A9P6MTU5</accession>
<evidence type="ECO:0000256" key="12">
    <source>
        <dbReference type="RuleBase" id="RU363112"/>
    </source>
</evidence>
<comment type="subcellular location">
    <subcellularLocation>
        <location evidence="1 12">Endoplasmic reticulum membrane</location>
        <topology evidence="1 12">Multi-pass membrane protein</topology>
    </subcellularLocation>
</comment>
<comment type="caution">
    <text evidence="12">Lacks conserved residue(s) required for the propagation of feature annotation.</text>
</comment>
<comment type="function">
    <text evidence="12">Mannosyltransferase involved in glycosylphosphatidylinositol-anchor biosynthesis.</text>
</comment>
<protein>
    <recommendedName>
        <fullName evidence="4 12">GPI mannosyltransferase 2</fullName>
        <ecNumber evidence="12">2.4.1.-</ecNumber>
    </recommendedName>
</protein>
<dbReference type="PANTHER" id="PTHR12468:SF2">
    <property type="entry name" value="GPI MANNOSYLTRANSFERASE 2"/>
    <property type="match status" value="1"/>
</dbReference>
<evidence type="ECO:0000256" key="6">
    <source>
        <dbReference type="ARBA" id="ARBA00022676"/>
    </source>
</evidence>
<dbReference type="GO" id="GO:0006506">
    <property type="term" value="P:GPI anchor biosynthetic process"/>
    <property type="evidence" value="ECO:0007669"/>
    <property type="project" value="UniProtKB-KW"/>
</dbReference>
<feature type="transmembrane region" description="Helical" evidence="12">
    <location>
        <begin position="161"/>
        <end position="185"/>
    </location>
</feature>
<feature type="transmembrane region" description="Helical" evidence="12">
    <location>
        <begin position="247"/>
        <end position="269"/>
    </location>
</feature>
<gene>
    <name evidence="13" type="ORF">BGZ80_011050</name>
</gene>
<name>A0A9P6MTU5_9FUNG</name>